<organism evidence="1 2">
    <name type="scientific">Fusobacterium necrophorum subsp. funduliforme B35</name>
    <dbReference type="NCBI Taxonomy" id="1226633"/>
    <lineage>
        <taxon>Bacteria</taxon>
        <taxon>Fusobacteriati</taxon>
        <taxon>Fusobacteriota</taxon>
        <taxon>Fusobacteriia</taxon>
        <taxon>Fusobacteriales</taxon>
        <taxon>Fusobacteriaceae</taxon>
        <taxon>Fusobacterium</taxon>
    </lineage>
</organism>
<dbReference type="Proteomes" id="UP000031184">
    <property type="component" value="Unassembled WGS sequence"/>
</dbReference>
<dbReference type="InterPro" id="IPR010146">
    <property type="entry name" value="CRISPR-assoc_prot_Csn2-typ"/>
</dbReference>
<name>A0A017H6U2_9FUSO</name>
<dbReference type="RefSeq" id="WP_039122263.1">
    <property type="nucleotide sequence ID" value="NZ_AOJP01000002.1"/>
</dbReference>
<sequence>MKLVCEEIHYSFEIKENKVPIYIIENPKFYLHLLLSLKEEIDENKEGIFSLFEGTKELNLSKNVLFIGDLLHLDFHNRKIVSAIFHQLKEYTLKDEIYAEKLEMEGSLRSFLYKIIDNFSYPLEIAENIEYEDLFKLFHIHISENYDSYLEKMIDYLTLSYELGLMKCVIFVNLKTIFGEEECRKLYQQCFYKKIPIILFENREYEYTIKEEEKIIVDFDLCEIRL</sequence>
<comment type="caution">
    <text evidence="1">The sequence shown here is derived from an EMBL/GenBank/DDBJ whole genome shotgun (WGS) entry which is preliminary data.</text>
</comment>
<dbReference type="OrthoDB" id="2043844at2"/>
<dbReference type="Pfam" id="PF09711">
    <property type="entry name" value="Cas_Csn2"/>
    <property type="match status" value="1"/>
</dbReference>
<reference evidence="1 2" key="1">
    <citation type="submission" date="2013-08" db="EMBL/GenBank/DDBJ databases">
        <title>An opportunistic ruminal bacterium that causes liver abscesses in cattle.</title>
        <authorList>
            <person name="Benahmed F.H."/>
            <person name="Rasmussen M."/>
            <person name="Harbottle H."/>
            <person name="Soppet D."/>
            <person name="Nagaraja T.G."/>
            <person name="Davidson M."/>
        </authorList>
    </citation>
    <scope>NUCLEOTIDE SEQUENCE [LARGE SCALE GENOMIC DNA]</scope>
    <source>
        <strain evidence="1 2">B35</strain>
    </source>
</reference>
<dbReference type="Gene3D" id="3.40.50.11940">
    <property type="match status" value="2"/>
</dbReference>
<evidence type="ECO:0000313" key="1">
    <source>
        <dbReference type="EMBL" id="KID48426.1"/>
    </source>
</evidence>
<dbReference type="EMBL" id="AUZI01000023">
    <property type="protein sequence ID" value="KID48426.1"/>
    <property type="molecule type" value="Genomic_DNA"/>
</dbReference>
<accession>A0A017H6U2</accession>
<dbReference type="AlphaFoldDB" id="A0A017H6U2"/>
<protein>
    <submittedName>
        <fullName evidence="1">Uncharacterized protein</fullName>
    </submittedName>
</protein>
<proteinExistence type="predicted"/>
<gene>
    <name evidence="1" type="ORF">C095_09120</name>
</gene>
<dbReference type="InterPro" id="IPR038600">
    <property type="entry name" value="Csn2_sf"/>
</dbReference>
<evidence type="ECO:0000313" key="2">
    <source>
        <dbReference type="Proteomes" id="UP000031184"/>
    </source>
</evidence>
<dbReference type="NCBIfam" id="TIGR01866">
    <property type="entry name" value="cas_Csn2"/>
    <property type="match status" value="1"/>
</dbReference>
<dbReference type="PATRIC" id="fig|1226633.4.peg.1849"/>